<gene>
    <name evidence="9" type="ORF">ENP47_10530</name>
</gene>
<dbReference type="InterPro" id="IPR013154">
    <property type="entry name" value="ADH-like_N"/>
</dbReference>
<protein>
    <recommendedName>
        <fullName evidence="3">alcohol dehydrogenase</fullName>
        <ecNumber evidence="3">1.1.1.1</ecNumber>
    </recommendedName>
</protein>
<dbReference type="GO" id="GO:0004022">
    <property type="term" value="F:alcohol dehydrogenase (NAD+) activity"/>
    <property type="evidence" value="ECO:0007669"/>
    <property type="project" value="UniProtKB-EC"/>
</dbReference>
<comment type="caution">
    <text evidence="9">The sequence shown here is derived from an EMBL/GenBank/DDBJ whole genome shotgun (WGS) entry which is preliminary data.</text>
</comment>
<evidence type="ECO:0000256" key="1">
    <source>
        <dbReference type="ARBA" id="ARBA00001947"/>
    </source>
</evidence>
<dbReference type="EMBL" id="DSJL01000011">
    <property type="protein sequence ID" value="HEF66014.1"/>
    <property type="molecule type" value="Genomic_DNA"/>
</dbReference>
<evidence type="ECO:0000256" key="4">
    <source>
        <dbReference type="ARBA" id="ARBA00022723"/>
    </source>
</evidence>
<dbReference type="InterPro" id="IPR020843">
    <property type="entry name" value="ER"/>
</dbReference>
<reference evidence="9" key="1">
    <citation type="journal article" date="2020" name="mSystems">
        <title>Genome- and Community-Level Interaction Insights into Carbon Utilization and Element Cycling Functions of Hydrothermarchaeota in Hydrothermal Sediment.</title>
        <authorList>
            <person name="Zhou Z."/>
            <person name="Liu Y."/>
            <person name="Xu W."/>
            <person name="Pan J."/>
            <person name="Luo Z.H."/>
            <person name="Li M."/>
        </authorList>
    </citation>
    <scope>NUCLEOTIDE SEQUENCE [LARGE SCALE GENOMIC DNA]</scope>
    <source>
        <strain evidence="9">SpSt-222</strain>
    </source>
</reference>
<keyword evidence="4 7" id="KW-0479">Metal-binding</keyword>
<dbReference type="PANTHER" id="PTHR42940">
    <property type="entry name" value="ALCOHOL DEHYDROGENASE 1-RELATED"/>
    <property type="match status" value="1"/>
</dbReference>
<evidence type="ECO:0000313" key="9">
    <source>
        <dbReference type="EMBL" id="HEF66014.1"/>
    </source>
</evidence>
<dbReference type="GO" id="GO:0008270">
    <property type="term" value="F:zinc ion binding"/>
    <property type="evidence" value="ECO:0007669"/>
    <property type="project" value="InterPro"/>
</dbReference>
<dbReference type="InterPro" id="IPR036291">
    <property type="entry name" value="NAD(P)-bd_dom_sf"/>
</dbReference>
<dbReference type="InterPro" id="IPR002328">
    <property type="entry name" value="ADH_Zn_CS"/>
</dbReference>
<sequence length="347" mass="37798">MRAARLYRYDPEMREELKLEQVPDPEIRHPNEVIVRIVAAGLCRTDLHIIEGVWREILDPAGTLLPYTPGHENTGIVEAVGSAVTAVKPGDRVICHPLKSCGVCLACRMGEDMYCTNGRFPGLDSDGGFAEYLVTNERALVKLPAEVDLVEVAPLADAGLTAYRAAKRAARLVPPDGWAVVIGIGGLGHLALQVLRVLSAARLVAVDIAPQALERAKELGADYVLPGGPELVAQVRELTGGGAHVVLDFVGERGVEQQGWQMLRKGGTHLIIGYGGRLEIPTVQMIFQEMAVAGSLVGNYRELSELMDLAARGLVRVYVQRYRLEEINRAIDDFKHGRYFGRAVIVP</sequence>
<dbReference type="PANTHER" id="PTHR42940:SF8">
    <property type="entry name" value="VACUOLAR PROTEIN SORTING-ASSOCIATED PROTEIN 11"/>
    <property type="match status" value="1"/>
</dbReference>
<keyword evidence="5 7" id="KW-0862">Zinc</keyword>
<evidence type="ECO:0000259" key="8">
    <source>
        <dbReference type="SMART" id="SM00829"/>
    </source>
</evidence>
<keyword evidence="6" id="KW-0560">Oxidoreductase</keyword>
<comment type="similarity">
    <text evidence="2 7">Belongs to the zinc-containing alcohol dehydrogenase family.</text>
</comment>
<organism evidence="9">
    <name type="scientific">Thermomicrobium roseum</name>
    <dbReference type="NCBI Taxonomy" id="500"/>
    <lineage>
        <taxon>Bacteria</taxon>
        <taxon>Pseudomonadati</taxon>
        <taxon>Thermomicrobiota</taxon>
        <taxon>Thermomicrobia</taxon>
        <taxon>Thermomicrobiales</taxon>
        <taxon>Thermomicrobiaceae</taxon>
        <taxon>Thermomicrobium</taxon>
    </lineage>
</organism>
<evidence type="ECO:0000256" key="7">
    <source>
        <dbReference type="RuleBase" id="RU361277"/>
    </source>
</evidence>
<evidence type="ECO:0000256" key="5">
    <source>
        <dbReference type="ARBA" id="ARBA00022833"/>
    </source>
</evidence>
<dbReference type="SMART" id="SM00829">
    <property type="entry name" value="PKS_ER"/>
    <property type="match status" value="1"/>
</dbReference>
<dbReference type="EC" id="1.1.1.1" evidence="3"/>
<dbReference type="CDD" id="cd05284">
    <property type="entry name" value="arabinose_DH_like"/>
    <property type="match status" value="1"/>
</dbReference>
<feature type="domain" description="Enoyl reductase (ER)" evidence="8">
    <location>
        <begin position="12"/>
        <end position="345"/>
    </location>
</feature>
<dbReference type="PROSITE" id="PS00059">
    <property type="entry name" value="ADH_ZINC"/>
    <property type="match status" value="1"/>
</dbReference>
<evidence type="ECO:0000256" key="2">
    <source>
        <dbReference type="ARBA" id="ARBA00008072"/>
    </source>
</evidence>
<dbReference type="Pfam" id="PF00107">
    <property type="entry name" value="ADH_zinc_N"/>
    <property type="match status" value="1"/>
</dbReference>
<name>A0A7C1FSD2_THERO</name>
<dbReference type="InterPro" id="IPR013149">
    <property type="entry name" value="ADH-like_C"/>
</dbReference>
<dbReference type="Gene3D" id="3.90.180.10">
    <property type="entry name" value="Medium-chain alcohol dehydrogenases, catalytic domain"/>
    <property type="match status" value="1"/>
</dbReference>
<proteinExistence type="inferred from homology"/>
<evidence type="ECO:0000256" key="3">
    <source>
        <dbReference type="ARBA" id="ARBA00013190"/>
    </source>
</evidence>
<evidence type="ECO:0000256" key="6">
    <source>
        <dbReference type="ARBA" id="ARBA00023002"/>
    </source>
</evidence>
<dbReference type="SUPFAM" id="SSF50129">
    <property type="entry name" value="GroES-like"/>
    <property type="match status" value="1"/>
</dbReference>
<dbReference type="AlphaFoldDB" id="A0A7C1FSD2"/>
<dbReference type="SUPFAM" id="SSF51735">
    <property type="entry name" value="NAD(P)-binding Rossmann-fold domains"/>
    <property type="match status" value="1"/>
</dbReference>
<comment type="cofactor">
    <cofactor evidence="1 7">
        <name>Zn(2+)</name>
        <dbReference type="ChEBI" id="CHEBI:29105"/>
    </cofactor>
</comment>
<dbReference type="InterPro" id="IPR011032">
    <property type="entry name" value="GroES-like_sf"/>
</dbReference>
<accession>A0A7C1FSD2</accession>
<dbReference type="Gene3D" id="3.40.50.720">
    <property type="entry name" value="NAD(P)-binding Rossmann-like Domain"/>
    <property type="match status" value="1"/>
</dbReference>
<dbReference type="Pfam" id="PF08240">
    <property type="entry name" value="ADH_N"/>
    <property type="match status" value="1"/>
</dbReference>